<feature type="domain" description="DUF218" evidence="2">
    <location>
        <begin position="87"/>
        <end position="195"/>
    </location>
</feature>
<name>A0A7W6HZW7_9BACT</name>
<dbReference type="Proteomes" id="UP000546007">
    <property type="component" value="Unassembled WGS sequence"/>
</dbReference>
<dbReference type="AlphaFoldDB" id="A0A7W6HZW7"/>
<feature type="transmembrane region" description="Helical" evidence="1">
    <location>
        <begin position="26"/>
        <end position="48"/>
    </location>
</feature>
<evidence type="ECO:0000313" key="3">
    <source>
        <dbReference type="EMBL" id="MBB4028045.1"/>
    </source>
</evidence>
<protein>
    <submittedName>
        <fullName evidence="3">SanA protein</fullName>
    </submittedName>
</protein>
<evidence type="ECO:0000256" key="1">
    <source>
        <dbReference type="SAM" id="Phobius"/>
    </source>
</evidence>
<dbReference type="PANTHER" id="PTHR30336:SF6">
    <property type="entry name" value="INTEGRAL MEMBRANE PROTEIN"/>
    <property type="match status" value="1"/>
</dbReference>
<organism evidence="3 4">
    <name type="scientific">Butyricimonas faecihominis</name>
    <dbReference type="NCBI Taxonomy" id="1472416"/>
    <lineage>
        <taxon>Bacteria</taxon>
        <taxon>Pseudomonadati</taxon>
        <taxon>Bacteroidota</taxon>
        <taxon>Bacteroidia</taxon>
        <taxon>Bacteroidales</taxon>
        <taxon>Odoribacteraceae</taxon>
        <taxon>Butyricimonas</taxon>
    </lineage>
</organism>
<evidence type="ECO:0000259" key="2">
    <source>
        <dbReference type="Pfam" id="PF02698"/>
    </source>
</evidence>
<keyword evidence="1" id="KW-0472">Membrane</keyword>
<accession>A0A7W6HZW7</accession>
<reference evidence="3 4" key="1">
    <citation type="submission" date="2020-08" db="EMBL/GenBank/DDBJ databases">
        <title>Genomic Encyclopedia of Type Strains, Phase IV (KMG-IV): sequencing the most valuable type-strain genomes for metagenomic binning, comparative biology and taxonomic classification.</title>
        <authorList>
            <person name="Goeker M."/>
        </authorList>
    </citation>
    <scope>NUCLEOTIDE SEQUENCE [LARGE SCALE GENOMIC DNA]</scope>
    <source>
        <strain evidence="3 4">DSM 105721</strain>
    </source>
</reference>
<keyword evidence="1" id="KW-0812">Transmembrane</keyword>
<keyword evidence="4" id="KW-1185">Reference proteome</keyword>
<dbReference type="InterPro" id="IPR051599">
    <property type="entry name" value="Cell_Envelope_Assoc"/>
</dbReference>
<gene>
    <name evidence="3" type="ORF">GGR14_003868</name>
</gene>
<evidence type="ECO:0000313" key="4">
    <source>
        <dbReference type="Proteomes" id="UP000546007"/>
    </source>
</evidence>
<dbReference type="CDD" id="cd06259">
    <property type="entry name" value="YdcF-like"/>
    <property type="match status" value="1"/>
</dbReference>
<comment type="caution">
    <text evidence="3">The sequence shown here is derived from an EMBL/GenBank/DDBJ whole genome shotgun (WGS) entry which is preliminary data.</text>
</comment>
<keyword evidence="1" id="KW-1133">Transmembrane helix</keyword>
<dbReference type="GO" id="GO:0005886">
    <property type="term" value="C:plasma membrane"/>
    <property type="evidence" value="ECO:0007669"/>
    <property type="project" value="TreeGrafter"/>
</dbReference>
<sequence length="238" mass="27280">MVLKKRRDHISTDSPSRMKAPKWWRVVRRVFFYGIILPVFVCCLGILFCNYRISKYGEGKVFGDTAFIPYNKVGLLLGTSPRVKGGKTNPYFKNRIDAAAELFESGKIKYILISGDNRRHNYNEPQAMKDSLVNRGIPKESLVLDFAGLRTLDSMVRSKEVFGQDSVTVISQQFHNERAIYLARHYGIHAIGYNAKDVSAYEGLKTRMRELLARVKVFVDFFINKQPRHLGEKIEIPG</sequence>
<dbReference type="EMBL" id="JACIES010000016">
    <property type="protein sequence ID" value="MBB4028045.1"/>
    <property type="molecule type" value="Genomic_DNA"/>
</dbReference>
<dbReference type="Pfam" id="PF02698">
    <property type="entry name" value="DUF218"/>
    <property type="match status" value="1"/>
</dbReference>
<proteinExistence type="predicted"/>
<dbReference type="PANTHER" id="PTHR30336">
    <property type="entry name" value="INNER MEMBRANE PROTEIN, PROBABLE PERMEASE"/>
    <property type="match status" value="1"/>
</dbReference>
<dbReference type="InterPro" id="IPR003848">
    <property type="entry name" value="DUF218"/>
</dbReference>